<proteinExistence type="predicted"/>
<gene>
    <name evidence="2" type="ORF">KUF71_012502</name>
</gene>
<feature type="region of interest" description="Disordered" evidence="1">
    <location>
        <begin position="303"/>
        <end position="346"/>
    </location>
</feature>
<comment type="caution">
    <text evidence="2">The sequence shown here is derived from an EMBL/GenBank/DDBJ whole genome shotgun (WGS) entry which is preliminary data.</text>
</comment>
<sequence>MVCVASDGDSRLMKAMRTHSVVQASPCSEWPWFQMNRKTDFIRIRDFVHILVKLKSRLLKLSIILPIGPNTLASKGHLTEATLRFTKDEHGISPSFLDNRNKMNFRSADMMCSKKATGFLISSGIDNCEGTVVYLQLMRSVYMSFADPSLPPLQRVEMLWEELFFLRFWREWIVNTNGDYILSRNFITLNAYMCIELNAHALIQLIVILRDAEECHLFMPWLFSSQPCESLFRLLRSLSSTLCTQFPRNMKAFEAVQGKEFICTVLPENFEIEAAVHSAFKRAANRAVKLKILKSVPKKIPAANLPSYQPENSADDDDEDEGLAHGNEDNDFPFDDDPTGEGDELADVVEDIMVASTGRIGLKTFNNIDVSPTSPFVRVKDAGPNPT</sequence>
<reference evidence="2" key="2">
    <citation type="journal article" date="2023" name="BMC Genomics">
        <title>Pest status, molecular evolution, and epigenetic factors derived from the genome assembly of Frankliniella fusca, a thysanopteran phytovirus vector.</title>
        <authorList>
            <person name="Catto M.A."/>
            <person name="Labadie P.E."/>
            <person name="Jacobson A.L."/>
            <person name="Kennedy G.G."/>
            <person name="Srinivasan R."/>
            <person name="Hunt B.G."/>
        </authorList>
    </citation>
    <scope>NUCLEOTIDE SEQUENCE</scope>
    <source>
        <strain evidence="2">PL_HMW_Pooled</strain>
    </source>
</reference>
<dbReference type="AlphaFoldDB" id="A0AAE1HNI2"/>
<evidence type="ECO:0000313" key="3">
    <source>
        <dbReference type="Proteomes" id="UP001219518"/>
    </source>
</evidence>
<accession>A0AAE1HNI2</accession>
<name>A0AAE1HNI2_9NEOP</name>
<feature type="compositionally biased region" description="Acidic residues" evidence="1">
    <location>
        <begin position="329"/>
        <end position="346"/>
    </location>
</feature>
<dbReference type="Proteomes" id="UP001219518">
    <property type="component" value="Unassembled WGS sequence"/>
</dbReference>
<dbReference type="EMBL" id="JAHWGI010001187">
    <property type="protein sequence ID" value="KAK3924479.1"/>
    <property type="molecule type" value="Genomic_DNA"/>
</dbReference>
<keyword evidence="3" id="KW-1185">Reference proteome</keyword>
<organism evidence="2 3">
    <name type="scientific">Frankliniella fusca</name>
    <dbReference type="NCBI Taxonomy" id="407009"/>
    <lineage>
        <taxon>Eukaryota</taxon>
        <taxon>Metazoa</taxon>
        <taxon>Ecdysozoa</taxon>
        <taxon>Arthropoda</taxon>
        <taxon>Hexapoda</taxon>
        <taxon>Insecta</taxon>
        <taxon>Pterygota</taxon>
        <taxon>Neoptera</taxon>
        <taxon>Paraneoptera</taxon>
        <taxon>Thysanoptera</taxon>
        <taxon>Terebrantia</taxon>
        <taxon>Thripoidea</taxon>
        <taxon>Thripidae</taxon>
        <taxon>Frankliniella</taxon>
    </lineage>
</organism>
<evidence type="ECO:0000313" key="2">
    <source>
        <dbReference type="EMBL" id="KAK3924479.1"/>
    </source>
</evidence>
<protein>
    <submittedName>
        <fullName evidence="2">Peptide methionine sulfoxide reductase MsrB</fullName>
    </submittedName>
</protein>
<reference evidence="2" key="1">
    <citation type="submission" date="2021-07" db="EMBL/GenBank/DDBJ databases">
        <authorList>
            <person name="Catto M.A."/>
            <person name="Jacobson A."/>
            <person name="Kennedy G."/>
            <person name="Labadie P."/>
            <person name="Hunt B.G."/>
            <person name="Srinivasan R."/>
        </authorList>
    </citation>
    <scope>NUCLEOTIDE SEQUENCE</scope>
    <source>
        <strain evidence="2">PL_HMW_Pooled</strain>
        <tissue evidence="2">Head</tissue>
    </source>
</reference>
<evidence type="ECO:0000256" key="1">
    <source>
        <dbReference type="SAM" id="MobiDB-lite"/>
    </source>
</evidence>